<dbReference type="EMBL" id="JAJTJA010000013">
    <property type="protein sequence ID" value="KAH8690810.1"/>
    <property type="molecule type" value="Genomic_DNA"/>
</dbReference>
<proteinExistence type="predicted"/>
<protein>
    <submittedName>
        <fullName evidence="2">Uncharacterized protein</fullName>
    </submittedName>
</protein>
<organism evidence="2 3">
    <name type="scientific">Talaromyces proteolyticus</name>
    <dbReference type="NCBI Taxonomy" id="1131652"/>
    <lineage>
        <taxon>Eukaryota</taxon>
        <taxon>Fungi</taxon>
        <taxon>Dikarya</taxon>
        <taxon>Ascomycota</taxon>
        <taxon>Pezizomycotina</taxon>
        <taxon>Eurotiomycetes</taxon>
        <taxon>Eurotiomycetidae</taxon>
        <taxon>Eurotiales</taxon>
        <taxon>Trichocomaceae</taxon>
        <taxon>Talaromyces</taxon>
        <taxon>Talaromyces sect. Bacilispori</taxon>
    </lineage>
</organism>
<dbReference type="AlphaFoldDB" id="A0AAD4KFK5"/>
<evidence type="ECO:0000256" key="1">
    <source>
        <dbReference type="SAM" id="Phobius"/>
    </source>
</evidence>
<feature type="transmembrane region" description="Helical" evidence="1">
    <location>
        <begin position="225"/>
        <end position="251"/>
    </location>
</feature>
<dbReference type="Proteomes" id="UP001201262">
    <property type="component" value="Unassembled WGS sequence"/>
</dbReference>
<reference evidence="2" key="1">
    <citation type="submission" date="2021-12" db="EMBL/GenBank/DDBJ databases">
        <title>Convergent genome expansion in fungi linked to evolution of root-endophyte symbiosis.</title>
        <authorList>
            <consortium name="DOE Joint Genome Institute"/>
            <person name="Ke Y.-H."/>
            <person name="Bonito G."/>
            <person name="Liao H.-L."/>
            <person name="Looney B."/>
            <person name="Rojas-Flechas A."/>
            <person name="Nash J."/>
            <person name="Hameed K."/>
            <person name="Schadt C."/>
            <person name="Martin F."/>
            <person name="Crous P.W."/>
            <person name="Miettinen O."/>
            <person name="Magnuson J.K."/>
            <person name="Labbe J."/>
            <person name="Jacobson D."/>
            <person name="Doktycz M.J."/>
            <person name="Veneault-Fourrey C."/>
            <person name="Kuo A."/>
            <person name="Mondo S."/>
            <person name="Calhoun S."/>
            <person name="Riley R."/>
            <person name="Ohm R."/>
            <person name="LaButti K."/>
            <person name="Andreopoulos B."/>
            <person name="Pangilinan J."/>
            <person name="Nolan M."/>
            <person name="Tritt A."/>
            <person name="Clum A."/>
            <person name="Lipzen A."/>
            <person name="Daum C."/>
            <person name="Barry K."/>
            <person name="Grigoriev I.V."/>
            <person name="Vilgalys R."/>
        </authorList>
    </citation>
    <scope>NUCLEOTIDE SEQUENCE</scope>
    <source>
        <strain evidence="2">PMI_201</strain>
    </source>
</reference>
<dbReference type="GeneID" id="70247628"/>
<keyword evidence="1" id="KW-1133">Transmembrane helix</keyword>
<feature type="transmembrane region" description="Helical" evidence="1">
    <location>
        <begin position="187"/>
        <end position="213"/>
    </location>
</feature>
<feature type="transmembrane region" description="Helical" evidence="1">
    <location>
        <begin position="26"/>
        <end position="45"/>
    </location>
</feature>
<evidence type="ECO:0000313" key="3">
    <source>
        <dbReference type="Proteomes" id="UP001201262"/>
    </source>
</evidence>
<accession>A0AAD4KFK5</accession>
<name>A0AAD4KFK5_9EURO</name>
<keyword evidence="1" id="KW-0472">Membrane</keyword>
<comment type="caution">
    <text evidence="2">The sequence shown here is derived from an EMBL/GenBank/DDBJ whole genome shotgun (WGS) entry which is preliminary data.</text>
</comment>
<feature type="transmembrane region" description="Helical" evidence="1">
    <location>
        <begin position="308"/>
        <end position="331"/>
    </location>
</feature>
<dbReference type="RefSeq" id="XP_046067006.1">
    <property type="nucleotide sequence ID" value="XM_046217341.1"/>
</dbReference>
<feature type="transmembrane region" description="Helical" evidence="1">
    <location>
        <begin position="119"/>
        <end position="139"/>
    </location>
</feature>
<keyword evidence="3" id="KW-1185">Reference proteome</keyword>
<sequence length="333" mass="36643">MAALGAVYLDLARRGTADEPRQPSPLLHSLVIIASCIFVVTALLVDYTYGRVVFTLAAIEDPRPTAYVRLETDDDIETPANNLSKPPLKPITSSISDTIAHLQVHGGGRLSRFRGIGIFALYMVATAVLILPIGGFFALTLGSTGVFFAIFLVGVMLINLEVAWIHTMISRPSQKSLWSRIPAFRKAWVKLAPAAFLQSLAGQLVLSALFFLYKKLPQTGNSATLLIAIGWSILCILINTFVTMSISVVFIRIAASMLPEDEEAIVPFDRTFGHLNPEVSVQAKFGVVDAVRSVDWNSMKRLLKVMGWYFFLMTAVTVVYILFCFGLYGVIRH</sequence>
<feature type="transmembrane region" description="Helical" evidence="1">
    <location>
        <begin position="145"/>
        <end position="166"/>
    </location>
</feature>
<gene>
    <name evidence="2" type="ORF">BGW36DRAFT_389370</name>
</gene>
<keyword evidence="1" id="KW-0812">Transmembrane</keyword>
<evidence type="ECO:0000313" key="2">
    <source>
        <dbReference type="EMBL" id="KAH8690810.1"/>
    </source>
</evidence>